<feature type="compositionally biased region" description="Basic and acidic residues" evidence="3">
    <location>
        <begin position="1240"/>
        <end position="1265"/>
    </location>
</feature>
<dbReference type="Proteomes" id="UP001530315">
    <property type="component" value="Unassembled WGS sequence"/>
</dbReference>
<feature type="region of interest" description="Disordered" evidence="3">
    <location>
        <begin position="746"/>
        <end position="796"/>
    </location>
</feature>
<feature type="region of interest" description="Disordered" evidence="3">
    <location>
        <begin position="1144"/>
        <end position="1326"/>
    </location>
</feature>
<dbReference type="PANTHER" id="PTHR22880:SF225">
    <property type="entry name" value="BROMODOMAIN-CONTAINING PROTEIN BET-1-RELATED"/>
    <property type="match status" value="1"/>
</dbReference>
<dbReference type="InterPro" id="IPR050935">
    <property type="entry name" value="Bromo_chromatin_reader"/>
</dbReference>
<feature type="region of interest" description="Disordered" evidence="3">
    <location>
        <begin position="324"/>
        <end position="353"/>
    </location>
</feature>
<feature type="region of interest" description="Disordered" evidence="3">
    <location>
        <begin position="1"/>
        <end position="168"/>
    </location>
</feature>
<accession>A0ABD3NFU7</accession>
<dbReference type="InterPro" id="IPR001487">
    <property type="entry name" value="Bromodomain"/>
</dbReference>
<evidence type="ECO:0000256" key="2">
    <source>
        <dbReference type="PROSITE-ProRule" id="PRU00035"/>
    </source>
</evidence>
<reference evidence="6 7" key="1">
    <citation type="submission" date="2024-10" db="EMBL/GenBank/DDBJ databases">
        <title>Updated reference genomes for cyclostephanoid diatoms.</title>
        <authorList>
            <person name="Roberts W.R."/>
            <person name="Alverson A.J."/>
        </authorList>
    </citation>
    <scope>NUCLEOTIDE SEQUENCE [LARGE SCALE GENOMIC DNA]</scope>
    <source>
        <strain evidence="6 7">AJA276-08</strain>
    </source>
</reference>
<feature type="region of interest" description="Disordered" evidence="3">
    <location>
        <begin position="1041"/>
        <end position="1080"/>
    </location>
</feature>
<feature type="compositionally biased region" description="Acidic residues" evidence="3">
    <location>
        <begin position="1184"/>
        <end position="1200"/>
    </location>
</feature>
<dbReference type="Pfam" id="PF00439">
    <property type="entry name" value="Bromodomain"/>
    <property type="match status" value="1"/>
</dbReference>
<dbReference type="GO" id="GO:0010468">
    <property type="term" value="P:regulation of gene expression"/>
    <property type="evidence" value="ECO:0007669"/>
    <property type="project" value="UniProtKB-ARBA"/>
</dbReference>
<feature type="compositionally biased region" description="Acidic residues" evidence="3">
    <location>
        <begin position="1227"/>
        <end position="1236"/>
    </location>
</feature>
<keyword evidence="1 2" id="KW-0103">Bromodomain</keyword>
<dbReference type="InterPro" id="IPR027353">
    <property type="entry name" value="NET_dom"/>
</dbReference>
<dbReference type="SMART" id="SM00297">
    <property type="entry name" value="BROMO"/>
    <property type="match status" value="1"/>
</dbReference>
<dbReference type="EMBL" id="JALLAZ020001596">
    <property type="protein sequence ID" value="KAL3771780.1"/>
    <property type="molecule type" value="Genomic_DNA"/>
</dbReference>
<evidence type="ECO:0000313" key="6">
    <source>
        <dbReference type="EMBL" id="KAL3771780.1"/>
    </source>
</evidence>
<sequence>MDDYDDEGKEGGAPVEDDEEEEEGGGGEGTAGGEIEGGEDNYDDDDEEEEDVAATHPNPMDVFMEAVEMRAGVAMDEDDDGDATRANDVPDDDKLGGNESGGGKVEGGGGGEGGNRNGNGERGKSDNASGEGGEIASLEKIESKEDGGDMGGETEGEPTVAPSVVPNDPLLVGTLAYSDRDNLRRHVIRGNWKFESPTAAPPERFELIRFIPPEEDLKELPKDGEFNGSFNVQFPVKNSKGKIKLKTRAVPESGVKLTFRPRGDESEGIFEVHGTGLNEFGTFELYGTATKNSSVVEEDPTYKVSVHKRYVVVVPAPTPAQPAAAAAIAEEAESKDKKQSGEDEARPPPTVLPTGGICLRGTLVRNTSEELSLDNTAVHRITGLWSMMGLNVILDEPHTCEKFEYEHKCSGDSTVFPLSGRYTGFFYVSDGPDGRTKVAERDVTLKFVLNSDGYHNVEGRGSNVYGKYSITGSLMEDGTITLYRHFQAIKLKASRKSANVEVGANGSNSSTTIPDAGAEAAASVAQTSSSHLTFDDVYLPKGVPPPLEAPEQYTATSRGILKIEPDGTHTCSGHWALSNDHFQNGMTSKYHFGIVAHHAVDDAKVMLERIKANGSGKVDDRQIPNLKNENGISPVTLAHSTFPIDSTNYKGSFKLRKGATRTQTIVDHQIVLMYVKNSGGSYNVYGKGVNEMGMFDLVGTLILQGNSNGLMQLYRTYPPQLVEPIPFAQQPTGSKKSSKVFRGGLTEKATPANSGPAPAMKPPERFIPSSSGLLRRESSRTLKPPSRLEEDDPQAQMNRCMEKCRIILQELNEKDVSKIFAAPVDPVALGVPTYFDVIKEPMDLGTIKTMMENDEIDSPEEFARLIRLTFENAITFNTLPDNAVHILARNLLAHFTKKFGTIDKVFNSARKNKTLSKAEQQELRRKEKESMREAKRNEKKEKERKRKAEVEAINESKRMKLENVLAANKSTMAAIAQAVPDDPDADVTRSEYNLLVQAIKDVQDQIVGLHKLVKKSFKSTAPSSAADNTVIAPSYESSYEPSYSAVETYSQPSKPKKKKTKKEAEPSSFSPLPSPQTYPTQAPVVENLLPLSFEEQEALSDAINLLPENLLPGAMQIIREADFVNDDDDEIDLDIDQLDTKTQRKLQNQVAAPPPPVYPIPEMEAKPSSSSRLPGGKSFFALGDDIDSDDDKDEEEEDDLKVEFATNWVANPSKDSAADEKAASGDDSMDVDEDDLWGAARKEAEASKAREADRAKREEKMRAEAELAAQRRMAEAQELGEQARAKRLKEEAAEARLREEQEHEAKEASKAAREQAIKDVEGQQQTIDLDATRVLMAQYEQEFNDNYSAGASPSSDFGF</sequence>
<evidence type="ECO:0000256" key="1">
    <source>
        <dbReference type="ARBA" id="ARBA00023117"/>
    </source>
</evidence>
<organism evidence="6 7">
    <name type="scientific">Stephanodiscus triporus</name>
    <dbReference type="NCBI Taxonomy" id="2934178"/>
    <lineage>
        <taxon>Eukaryota</taxon>
        <taxon>Sar</taxon>
        <taxon>Stramenopiles</taxon>
        <taxon>Ochrophyta</taxon>
        <taxon>Bacillariophyta</taxon>
        <taxon>Coscinodiscophyceae</taxon>
        <taxon>Thalassiosirophycidae</taxon>
        <taxon>Stephanodiscales</taxon>
        <taxon>Stephanodiscaceae</taxon>
        <taxon>Stephanodiscus</taxon>
    </lineage>
</organism>
<feature type="domain" description="Bromo" evidence="4">
    <location>
        <begin position="812"/>
        <end position="884"/>
    </location>
</feature>
<dbReference type="PANTHER" id="PTHR22880">
    <property type="entry name" value="FALZ-RELATED BROMODOMAIN-CONTAINING PROTEINS"/>
    <property type="match status" value="1"/>
</dbReference>
<feature type="compositionally biased region" description="Acidic residues" evidence="3">
    <location>
        <begin position="15"/>
        <end position="25"/>
    </location>
</feature>
<dbReference type="SUPFAM" id="SSF47370">
    <property type="entry name" value="Bromodomain"/>
    <property type="match status" value="1"/>
</dbReference>
<feature type="domain" description="NET" evidence="5">
    <location>
        <begin position="1081"/>
        <end position="1161"/>
    </location>
</feature>
<dbReference type="InterPro" id="IPR038336">
    <property type="entry name" value="NET_sf"/>
</dbReference>
<feature type="compositionally biased region" description="Gly residues" evidence="3">
    <location>
        <begin position="26"/>
        <end position="35"/>
    </location>
</feature>
<feature type="compositionally biased region" description="Polar residues" evidence="3">
    <location>
        <begin position="1067"/>
        <end position="1080"/>
    </location>
</feature>
<feature type="compositionally biased region" description="Basic and acidic residues" evidence="3">
    <location>
        <begin position="1281"/>
        <end position="1321"/>
    </location>
</feature>
<dbReference type="PROSITE" id="PS51525">
    <property type="entry name" value="NET"/>
    <property type="match status" value="1"/>
</dbReference>
<evidence type="ECO:0000259" key="4">
    <source>
        <dbReference type="PROSITE" id="PS50014"/>
    </source>
</evidence>
<evidence type="ECO:0000313" key="7">
    <source>
        <dbReference type="Proteomes" id="UP001530315"/>
    </source>
</evidence>
<comment type="caution">
    <text evidence="6">The sequence shown here is derived from an EMBL/GenBank/DDBJ whole genome shotgun (WGS) entry which is preliminary data.</text>
</comment>
<feature type="compositionally biased region" description="Acidic residues" evidence="3">
    <location>
        <begin position="36"/>
        <end position="52"/>
    </location>
</feature>
<protein>
    <recommendedName>
        <fullName evidence="8">Bromo domain-containing protein</fullName>
    </recommendedName>
</protein>
<dbReference type="InterPro" id="IPR036427">
    <property type="entry name" value="Bromodomain-like_sf"/>
</dbReference>
<dbReference type="PROSITE" id="PS50014">
    <property type="entry name" value="BROMODOMAIN_2"/>
    <property type="match status" value="1"/>
</dbReference>
<gene>
    <name evidence="6" type="ORF">ACHAW5_002394</name>
</gene>
<feature type="compositionally biased region" description="Basic and acidic residues" evidence="3">
    <location>
        <begin position="332"/>
        <end position="346"/>
    </location>
</feature>
<feature type="compositionally biased region" description="Basic and acidic residues" evidence="3">
    <location>
        <begin position="137"/>
        <end position="147"/>
    </location>
</feature>
<dbReference type="CDD" id="cd06503">
    <property type="entry name" value="ATP-synt_Fo_b"/>
    <property type="match status" value="1"/>
</dbReference>
<dbReference type="Gene3D" id="1.20.920.10">
    <property type="entry name" value="Bromodomain-like"/>
    <property type="match status" value="1"/>
</dbReference>
<evidence type="ECO:0000256" key="3">
    <source>
        <dbReference type="SAM" id="MobiDB-lite"/>
    </source>
</evidence>
<dbReference type="Gene3D" id="1.20.1270.220">
    <property type="match status" value="1"/>
</dbReference>
<evidence type="ECO:0000259" key="5">
    <source>
        <dbReference type="PROSITE" id="PS51525"/>
    </source>
</evidence>
<feature type="region of interest" description="Disordered" evidence="3">
    <location>
        <begin position="913"/>
        <end position="949"/>
    </location>
</feature>
<evidence type="ECO:0008006" key="8">
    <source>
        <dbReference type="Google" id="ProtNLM"/>
    </source>
</evidence>
<feature type="compositionally biased region" description="Basic and acidic residues" evidence="3">
    <location>
        <begin position="919"/>
        <end position="949"/>
    </location>
</feature>
<keyword evidence="7" id="KW-1185">Reference proteome</keyword>
<proteinExistence type="predicted"/>
<dbReference type="Pfam" id="PF17035">
    <property type="entry name" value="BET"/>
    <property type="match status" value="1"/>
</dbReference>
<name>A0ABD3NFU7_9STRA</name>
<feature type="compositionally biased region" description="Gly residues" evidence="3">
    <location>
        <begin position="98"/>
        <end position="117"/>
    </location>
</feature>